<dbReference type="KEGG" id="hlr:HALLA_03060"/>
<geneLocation type="plasmid" evidence="2">
    <name>unnamed</name>
</geneLocation>
<dbReference type="HOGENOM" id="CLU_3371302_0_0_2"/>
<feature type="region of interest" description="Disordered" evidence="1">
    <location>
        <begin position="1"/>
        <end position="34"/>
    </location>
</feature>
<reference evidence="2 3" key="1">
    <citation type="submission" date="2014-01" db="EMBL/GenBank/DDBJ databases">
        <authorList>
            <consortium name="DOE Joint Genome Institute"/>
            <person name="Anderson I."/>
            <person name="Huntemann M."/>
            <person name="Han J."/>
            <person name="Chen A."/>
            <person name="Kyrpides N."/>
            <person name="Mavromatis K."/>
            <person name="Markowitz V."/>
            <person name="Palaniappan K."/>
            <person name="Ivanova N."/>
            <person name="Schaumberg A."/>
            <person name="Pati A."/>
            <person name="Liolios K."/>
            <person name="Nordberg H.P."/>
            <person name="Cantor M.N."/>
            <person name="Hua S.X."/>
            <person name="Woyke T."/>
        </authorList>
    </citation>
    <scope>NUCLEOTIDE SEQUENCE [LARGE SCALE GENOMIC DNA]</scope>
    <source>
        <strain evidence="2 3">XH-48</strain>
        <plasmid evidence="3">1</plasmid>
    </source>
</reference>
<protein>
    <submittedName>
        <fullName evidence="2">Uncharacterized protein</fullName>
    </submittedName>
</protein>
<dbReference type="Proteomes" id="UP000019024">
    <property type="component" value="Plasmid unnamed"/>
</dbReference>
<accession>W0JVW9</accession>
<dbReference type="EMBL" id="CP007056">
    <property type="protein sequence ID" value="AHG01380.1"/>
    <property type="molecule type" value="Genomic_DNA"/>
</dbReference>
<evidence type="ECO:0000256" key="1">
    <source>
        <dbReference type="SAM" id="MobiDB-lite"/>
    </source>
</evidence>
<feature type="compositionally biased region" description="Basic and acidic residues" evidence="1">
    <location>
        <begin position="10"/>
        <end position="34"/>
    </location>
</feature>
<proteinExistence type="predicted"/>
<evidence type="ECO:0000313" key="2">
    <source>
        <dbReference type="EMBL" id="AHG01380.1"/>
    </source>
</evidence>
<keyword evidence="3" id="KW-1185">Reference proteome</keyword>
<organism evidence="2 3">
    <name type="scientific">Halostagnicola larsenii XH-48</name>
    <dbReference type="NCBI Taxonomy" id="797299"/>
    <lineage>
        <taxon>Archaea</taxon>
        <taxon>Methanobacteriati</taxon>
        <taxon>Methanobacteriota</taxon>
        <taxon>Stenosarchaea group</taxon>
        <taxon>Halobacteria</taxon>
        <taxon>Halobacteriales</taxon>
        <taxon>Natrialbaceae</taxon>
        <taxon>Halostagnicola</taxon>
    </lineage>
</organism>
<sequence length="34" mass="3837">MSKTTAIIPDKLERPVSTNEHIDISRDESATRQP</sequence>
<evidence type="ECO:0000313" key="3">
    <source>
        <dbReference type="Proteomes" id="UP000019024"/>
    </source>
</evidence>
<gene>
    <name evidence="2" type="ORF">HALLA_03060</name>
</gene>
<dbReference type="AlphaFoldDB" id="W0JVW9"/>
<keyword evidence="2" id="KW-0614">Plasmid</keyword>
<name>W0JVW9_9EURY</name>